<sequence length="224" mass="23632">MELVDGVYGLRIGATLGGNRTTISPVAVETSRGLLLVDVGLPGGVDELEAALDAEGLDLGDAWAVLVTHQDLDHAGCLATVVERTDAAVFTHEVAAAYVEGRTELVKSTEERPMEPKPTPVDVRLVGGESFATRAGPMNVVATPGHAPGHVSCYFPEERLLVAGDALNVVNGELVGPREDVTPDLETAWESVGELASLDVRHAFCFHGGYVEQGTDRIRALLPS</sequence>
<dbReference type="SUPFAM" id="SSF56281">
    <property type="entry name" value="Metallo-hydrolase/oxidoreductase"/>
    <property type="match status" value="1"/>
</dbReference>
<keyword evidence="3" id="KW-1185">Reference proteome</keyword>
<dbReference type="CDD" id="cd07721">
    <property type="entry name" value="yflN-like_MBL-fold"/>
    <property type="match status" value="1"/>
</dbReference>
<dbReference type="Gene3D" id="3.60.15.10">
    <property type="entry name" value="Ribonuclease Z/Hydroxyacylglutathione hydrolase-like"/>
    <property type="match status" value="1"/>
</dbReference>
<accession>A0ABD5RXG7</accession>
<name>A0ABD5RXG7_9EURY</name>
<dbReference type="SMART" id="SM00849">
    <property type="entry name" value="Lactamase_B"/>
    <property type="match status" value="1"/>
</dbReference>
<evidence type="ECO:0000313" key="2">
    <source>
        <dbReference type="EMBL" id="MFC6723643.1"/>
    </source>
</evidence>
<dbReference type="EMBL" id="JBHSWU010000031">
    <property type="protein sequence ID" value="MFC6723643.1"/>
    <property type="molecule type" value="Genomic_DNA"/>
</dbReference>
<dbReference type="Proteomes" id="UP001596328">
    <property type="component" value="Unassembled WGS sequence"/>
</dbReference>
<dbReference type="Pfam" id="PF00753">
    <property type="entry name" value="Lactamase_B"/>
    <property type="match status" value="1"/>
</dbReference>
<protein>
    <submittedName>
        <fullName evidence="2">MBL fold metallo-hydrolase</fullName>
    </submittedName>
</protein>
<evidence type="ECO:0000259" key="1">
    <source>
        <dbReference type="SMART" id="SM00849"/>
    </source>
</evidence>
<feature type="domain" description="Metallo-beta-lactamase" evidence="1">
    <location>
        <begin position="22"/>
        <end position="207"/>
    </location>
</feature>
<dbReference type="AlphaFoldDB" id="A0ABD5RXG7"/>
<dbReference type="InterPro" id="IPR036866">
    <property type="entry name" value="RibonucZ/Hydroxyglut_hydro"/>
</dbReference>
<evidence type="ECO:0000313" key="3">
    <source>
        <dbReference type="Proteomes" id="UP001596328"/>
    </source>
</evidence>
<gene>
    <name evidence="2" type="ORF">ACFQE1_04415</name>
</gene>
<dbReference type="InterPro" id="IPR001279">
    <property type="entry name" value="Metallo-B-lactamas"/>
</dbReference>
<organism evidence="2 3">
    <name type="scientific">Halobium palmae</name>
    <dbReference type="NCBI Taxonomy" id="1776492"/>
    <lineage>
        <taxon>Archaea</taxon>
        <taxon>Methanobacteriati</taxon>
        <taxon>Methanobacteriota</taxon>
        <taxon>Stenosarchaea group</taxon>
        <taxon>Halobacteria</taxon>
        <taxon>Halobacteriales</taxon>
        <taxon>Haloferacaceae</taxon>
        <taxon>Halobium</taxon>
    </lineage>
</organism>
<dbReference type="InterPro" id="IPR050855">
    <property type="entry name" value="NDM-1-like"/>
</dbReference>
<dbReference type="PANTHER" id="PTHR42951">
    <property type="entry name" value="METALLO-BETA-LACTAMASE DOMAIN-CONTAINING"/>
    <property type="match status" value="1"/>
</dbReference>
<reference evidence="2 3" key="1">
    <citation type="journal article" date="2019" name="Int. J. Syst. Evol. Microbiol.">
        <title>The Global Catalogue of Microorganisms (GCM) 10K type strain sequencing project: providing services to taxonomists for standard genome sequencing and annotation.</title>
        <authorList>
            <consortium name="The Broad Institute Genomics Platform"/>
            <consortium name="The Broad Institute Genome Sequencing Center for Infectious Disease"/>
            <person name="Wu L."/>
            <person name="Ma J."/>
        </authorList>
    </citation>
    <scope>NUCLEOTIDE SEQUENCE [LARGE SCALE GENOMIC DNA]</scope>
    <source>
        <strain evidence="2 3">NBRC 111368</strain>
    </source>
</reference>
<comment type="caution">
    <text evidence="2">The sequence shown here is derived from an EMBL/GenBank/DDBJ whole genome shotgun (WGS) entry which is preliminary data.</text>
</comment>
<proteinExistence type="predicted"/>
<dbReference type="PANTHER" id="PTHR42951:SF15">
    <property type="entry name" value="METALLO-BETA-LACTAMASE SUPERFAMILY PROTEIN"/>
    <property type="match status" value="1"/>
</dbReference>